<comment type="similarity">
    <text evidence="5">Belongs to the lariat debranching enzyme family.</text>
</comment>
<evidence type="ECO:0000256" key="2">
    <source>
        <dbReference type="ARBA" id="ARBA00001947"/>
    </source>
</evidence>
<dbReference type="GO" id="GO:0046872">
    <property type="term" value="F:metal ion binding"/>
    <property type="evidence" value="ECO:0007669"/>
    <property type="project" value="UniProtKB-KW"/>
</dbReference>
<evidence type="ECO:0000256" key="3">
    <source>
        <dbReference type="ARBA" id="ARBA00001954"/>
    </source>
</evidence>
<evidence type="ECO:0000256" key="7">
    <source>
        <dbReference type="ARBA" id="ARBA00022723"/>
    </source>
</evidence>
<protein>
    <recommendedName>
        <fullName evidence="13">Lariat debranching enzyme C-terminal domain-containing protein</fullName>
    </recommendedName>
</protein>
<evidence type="ECO:0000256" key="12">
    <source>
        <dbReference type="ARBA" id="ARBA00023242"/>
    </source>
</evidence>
<dbReference type="GO" id="GO:0008419">
    <property type="term" value="F:RNA lariat debranching enzyme activity"/>
    <property type="evidence" value="ECO:0007669"/>
    <property type="project" value="UniProtKB-ARBA"/>
</dbReference>
<keyword evidence="15" id="KW-1185">Reference proteome</keyword>
<evidence type="ECO:0000256" key="9">
    <source>
        <dbReference type="ARBA" id="ARBA00022833"/>
    </source>
</evidence>
<dbReference type="AlphaFoldDB" id="W2SAX8"/>
<dbReference type="InterPro" id="IPR029052">
    <property type="entry name" value="Metallo-depent_PP-like"/>
</dbReference>
<dbReference type="InterPro" id="IPR004843">
    <property type="entry name" value="Calcineurin-like_PHP"/>
</dbReference>
<keyword evidence="11" id="KW-0464">Manganese</keyword>
<evidence type="ECO:0000256" key="8">
    <source>
        <dbReference type="ARBA" id="ARBA00022801"/>
    </source>
</evidence>
<keyword evidence="7" id="KW-0479">Metal-binding</keyword>
<dbReference type="HOGENOM" id="CLU_005893_1_0_1"/>
<sequence>MSSFKIAVEGCCHGALNSIYNSLEEKCEARGWTLADIDLLFLCGGSQAVRNELDLNCMSVPRNFRQLGDFHLYYSGKKRAPVLTIVIGGNHEASNYLSELYHGGWLAPNIFYLGAVGMLRYGPLRICGLSGIFDRSDYRKPRSERLPYSRDEVRTVCHVRESDAVRLLQVRSPVDIGLSHDWPRRIDYYGDSERLFAARPSFFESAKRDRLGSEPAEDVLNHLRPRYWFSGHMHTEYEATIHHEDDNSNNFFEYLSVPPKIQKQLPKSIRIRAFPQIPTAITNTTTHFLGLDKPGPARKFLDLLEVESLWEVDDPSVVPYLQKTSENKYALHYDEEWLSIVRSISHDLDVDDTIPELASLSIADEHEDVTSSSLDWIRENVTAKGLLRVPDNFEVHAPPYDGEGNIETDEQPPEYPNSQTEIFCKMLGISNGFMSSDSEVIDDDYVVFE</sequence>
<dbReference type="Pfam" id="PF05011">
    <property type="entry name" value="DBR1"/>
    <property type="match status" value="1"/>
</dbReference>
<evidence type="ECO:0000313" key="15">
    <source>
        <dbReference type="Proteomes" id="UP000030752"/>
    </source>
</evidence>
<comment type="cofactor">
    <cofactor evidence="2">
        <name>Zn(2+)</name>
        <dbReference type="ChEBI" id="CHEBI:29105"/>
    </cofactor>
</comment>
<dbReference type="SMART" id="SM01124">
    <property type="entry name" value="DBR1"/>
    <property type="match status" value="1"/>
</dbReference>
<dbReference type="SUPFAM" id="SSF56300">
    <property type="entry name" value="Metallo-dependent phosphatases"/>
    <property type="match status" value="1"/>
</dbReference>
<dbReference type="InterPro" id="IPR007708">
    <property type="entry name" value="DBR1_C"/>
</dbReference>
<dbReference type="InterPro" id="IPR041816">
    <property type="entry name" value="Dbr1_N"/>
</dbReference>
<evidence type="ECO:0000256" key="11">
    <source>
        <dbReference type="ARBA" id="ARBA00023211"/>
    </source>
</evidence>
<evidence type="ECO:0000259" key="13">
    <source>
        <dbReference type="SMART" id="SM01124"/>
    </source>
</evidence>
<organism evidence="14 15">
    <name type="scientific">Cyphellophora europaea (strain CBS 101466)</name>
    <name type="common">Phialophora europaea</name>
    <dbReference type="NCBI Taxonomy" id="1220924"/>
    <lineage>
        <taxon>Eukaryota</taxon>
        <taxon>Fungi</taxon>
        <taxon>Dikarya</taxon>
        <taxon>Ascomycota</taxon>
        <taxon>Pezizomycotina</taxon>
        <taxon>Eurotiomycetes</taxon>
        <taxon>Chaetothyriomycetidae</taxon>
        <taxon>Chaetothyriales</taxon>
        <taxon>Cyphellophoraceae</taxon>
        <taxon>Cyphellophora</taxon>
    </lineage>
</organism>
<dbReference type="EMBL" id="KB822711">
    <property type="protein sequence ID" value="ETN45861.1"/>
    <property type="molecule type" value="Genomic_DNA"/>
</dbReference>
<dbReference type="PANTHER" id="PTHR12849:SF0">
    <property type="entry name" value="LARIAT DEBRANCHING ENZYME"/>
    <property type="match status" value="1"/>
</dbReference>
<accession>W2SAX8</accession>
<evidence type="ECO:0000256" key="1">
    <source>
        <dbReference type="ARBA" id="ARBA00001936"/>
    </source>
</evidence>
<dbReference type="GeneID" id="19967381"/>
<keyword evidence="9" id="KW-0862">Zinc</keyword>
<evidence type="ECO:0000256" key="6">
    <source>
        <dbReference type="ARBA" id="ARBA00022664"/>
    </source>
</evidence>
<dbReference type="GO" id="GO:0000398">
    <property type="term" value="P:mRNA splicing, via spliceosome"/>
    <property type="evidence" value="ECO:0007669"/>
    <property type="project" value="TreeGrafter"/>
</dbReference>
<dbReference type="PANTHER" id="PTHR12849">
    <property type="entry name" value="RNA LARIAT DEBRANCHING ENZYME"/>
    <property type="match status" value="1"/>
</dbReference>
<dbReference type="STRING" id="1220924.W2SAX8"/>
<dbReference type="eggNOG" id="KOG2863">
    <property type="taxonomic scope" value="Eukaryota"/>
</dbReference>
<keyword evidence="8" id="KW-0378">Hydrolase</keyword>
<reference evidence="14 15" key="1">
    <citation type="submission" date="2013-03" db="EMBL/GenBank/DDBJ databases">
        <title>The Genome Sequence of Phialophora europaea CBS 101466.</title>
        <authorList>
            <consortium name="The Broad Institute Genomics Platform"/>
            <person name="Cuomo C."/>
            <person name="de Hoog S."/>
            <person name="Gorbushina A."/>
            <person name="Walker B."/>
            <person name="Young S.K."/>
            <person name="Zeng Q."/>
            <person name="Gargeya S."/>
            <person name="Fitzgerald M."/>
            <person name="Haas B."/>
            <person name="Abouelleil A."/>
            <person name="Allen A.W."/>
            <person name="Alvarado L."/>
            <person name="Arachchi H.M."/>
            <person name="Berlin A.M."/>
            <person name="Chapman S.B."/>
            <person name="Gainer-Dewar J."/>
            <person name="Goldberg J."/>
            <person name="Griggs A."/>
            <person name="Gujja S."/>
            <person name="Hansen M."/>
            <person name="Howarth C."/>
            <person name="Imamovic A."/>
            <person name="Ireland A."/>
            <person name="Larimer J."/>
            <person name="McCowan C."/>
            <person name="Murphy C."/>
            <person name="Pearson M."/>
            <person name="Poon T.W."/>
            <person name="Priest M."/>
            <person name="Roberts A."/>
            <person name="Saif S."/>
            <person name="Shea T."/>
            <person name="Sisk P."/>
            <person name="Sykes S."/>
            <person name="Wortman J."/>
            <person name="Nusbaum C."/>
            <person name="Birren B."/>
        </authorList>
    </citation>
    <scope>NUCLEOTIDE SEQUENCE [LARGE SCALE GENOMIC DNA]</scope>
    <source>
        <strain evidence="14 15">CBS 101466</strain>
    </source>
</reference>
<dbReference type="CDD" id="cd00844">
    <property type="entry name" value="MPP_Dbr1_N"/>
    <property type="match status" value="1"/>
</dbReference>
<comment type="subcellular location">
    <subcellularLocation>
        <location evidence="4">Nucleus</location>
    </subcellularLocation>
</comment>
<gene>
    <name evidence="14" type="ORF">HMPREF1541_00042</name>
</gene>
<dbReference type="GO" id="GO:0005634">
    <property type="term" value="C:nucleus"/>
    <property type="evidence" value="ECO:0007669"/>
    <property type="project" value="UniProtKB-SubCell"/>
</dbReference>
<evidence type="ECO:0000256" key="5">
    <source>
        <dbReference type="ARBA" id="ARBA00006045"/>
    </source>
</evidence>
<dbReference type="Proteomes" id="UP000030752">
    <property type="component" value="Unassembled WGS sequence"/>
</dbReference>
<comment type="cofactor">
    <cofactor evidence="1">
        <name>Mn(2+)</name>
        <dbReference type="ChEBI" id="CHEBI:29035"/>
    </cofactor>
</comment>
<keyword evidence="6" id="KW-0507">mRNA processing</keyword>
<evidence type="ECO:0000256" key="4">
    <source>
        <dbReference type="ARBA" id="ARBA00004123"/>
    </source>
</evidence>
<dbReference type="VEuPathDB" id="FungiDB:HMPREF1541_00042"/>
<comment type="cofactor">
    <cofactor evidence="3">
        <name>Fe(2+)</name>
        <dbReference type="ChEBI" id="CHEBI:29033"/>
    </cofactor>
</comment>
<feature type="domain" description="Lariat debranching enzyme C-terminal" evidence="13">
    <location>
        <begin position="277"/>
        <end position="433"/>
    </location>
</feature>
<dbReference type="InParanoid" id="W2SAX8"/>
<dbReference type="Pfam" id="PF00149">
    <property type="entry name" value="Metallophos"/>
    <property type="match status" value="1"/>
</dbReference>
<evidence type="ECO:0000313" key="14">
    <source>
        <dbReference type="EMBL" id="ETN45861.1"/>
    </source>
</evidence>
<keyword evidence="12" id="KW-0539">Nucleus</keyword>
<evidence type="ECO:0000256" key="10">
    <source>
        <dbReference type="ARBA" id="ARBA00023004"/>
    </source>
</evidence>
<proteinExistence type="inferred from homology"/>
<dbReference type="RefSeq" id="XP_008710573.1">
    <property type="nucleotide sequence ID" value="XM_008712351.1"/>
</dbReference>
<name>W2SAX8_CYPE1</name>
<dbReference type="OrthoDB" id="407609at2759"/>
<keyword evidence="10" id="KW-0408">Iron</keyword>